<dbReference type="SUPFAM" id="SSF53850">
    <property type="entry name" value="Periplasmic binding protein-like II"/>
    <property type="match status" value="1"/>
</dbReference>
<dbReference type="InterPro" id="IPR011852">
    <property type="entry name" value="TRAP_TAXI"/>
</dbReference>
<dbReference type="Pfam" id="PF16868">
    <property type="entry name" value="NMT1_3"/>
    <property type="match status" value="1"/>
</dbReference>
<gene>
    <name evidence="1" type="ORF">D8Y22_16080</name>
</gene>
<proteinExistence type="predicted"/>
<dbReference type="PANTHER" id="PTHR42941">
    <property type="entry name" value="SLL1037 PROTEIN"/>
    <property type="match status" value="1"/>
</dbReference>
<dbReference type="PROSITE" id="PS51257">
    <property type="entry name" value="PROKAR_LIPOPROTEIN"/>
    <property type="match status" value="1"/>
</dbReference>
<dbReference type="Proteomes" id="UP000318864">
    <property type="component" value="Unassembled WGS sequence"/>
</dbReference>
<organism evidence="1 2">
    <name type="scientific">Salinadaptatus halalkaliphilus</name>
    <dbReference type="NCBI Taxonomy" id="2419781"/>
    <lineage>
        <taxon>Archaea</taxon>
        <taxon>Methanobacteriati</taxon>
        <taxon>Methanobacteriota</taxon>
        <taxon>Stenosarchaea group</taxon>
        <taxon>Halobacteria</taxon>
        <taxon>Halobacteriales</taxon>
        <taxon>Natrialbaceae</taxon>
        <taxon>Salinadaptatus</taxon>
    </lineage>
</organism>
<comment type="caution">
    <text evidence="1">The sequence shown here is derived from an EMBL/GenBank/DDBJ whole genome shotgun (WGS) entry which is preliminary data.</text>
</comment>
<dbReference type="Gene3D" id="3.40.190.10">
    <property type="entry name" value="Periplasmic binding protein-like II"/>
    <property type="match status" value="2"/>
</dbReference>
<dbReference type="AlphaFoldDB" id="A0A4S3TIS7"/>
<sequence length="334" mass="36134">MKGAAAVGVVSVAGCLGDDELETVTIGGTSSGSSTQAAGQALARAASEESDVVEVSVQETDGWTANLYEYDNDQIPAMGVDNNSMSKAIAEEGPFADDPVDTLPHQGFQFTALQIHWVGLEGGGVESVQDLRDGGYTIYPIQPGFGTRLLTEEILEDAGIWEENEISNVDTSDIPGQVEEGNVDALCLYGSNGVELASWCQEVDVRSGDGLYLLETDEEFEQTIEDHPGALLNHHEPYGYEQDVTELTDEAVSWALPAQWAFGPQISAEATYDIARLALEHDDVIREADETAPDFTPEYMAETVMDDVPVHEGVADFFEEEGVWDDAWERGEAE</sequence>
<name>A0A4S3TIS7_9EURY</name>
<accession>A0A4S3TIS7</accession>
<keyword evidence="2" id="KW-1185">Reference proteome</keyword>
<evidence type="ECO:0000313" key="1">
    <source>
        <dbReference type="EMBL" id="THE63939.1"/>
    </source>
</evidence>
<dbReference type="EMBL" id="RBZW01000055">
    <property type="protein sequence ID" value="THE63939.1"/>
    <property type="molecule type" value="Genomic_DNA"/>
</dbReference>
<dbReference type="PANTHER" id="PTHR42941:SF1">
    <property type="entry name" value="SLL1037 PROTEIN"/>
    <property type="match status" value="1"/>
</dbReference>
<evidence type="ECO:0000313" key="2">
    <source>
        <dbReference type="Proteomes" id="UP000318864"/>
    </source>
</evidence>
<reference evidence="1 2" key="1">
    <citation type="submission" date="2018-10" db="EMBL/GenBank/DDBJ databases">
        <title>Natronolimnobius sp. XQ-INN 246 isolated from Inner Mongolia Autonomous Region of China.</title>
        <authorList>
            <person name="Xue Q."/>
        </authorList>
    </citation>
    <scope>NUCLEOTIDE SEQUENCE [LARGE SCALE GENOMIC DNA]</scope>
    <source>
        <strain evidence="1 2">XQ-INN 246</strain>
    </source>
</reference>
<protein>
    <submittedName>
        <fullName evidence="1">TRAP transporter substrate-binding protein</fullName>
    </submittedName>
</protein>